<organism evidence="4 5">
    <name type="scientific">Virgibacillus phasianinus</name>
    <dbReference type="NCBI Taxonomy" id="2017483"/>
    <lineage>
        <taxon>Bacteria</taxon>
        <taxon>Bacillati</taxon>
        <taxon>Bacillota</taxon>
        <taxon>Bacilli</taxon>
        <taxon>Bacillales</taxon>
        <taxon>Bacillaceae</taxon>
        <taxon>Virgibacillus</taxon>
    </lineage>
</organism>
<evidence type="ECO:0000256" key="1">
    <source>
        <dbReference type="SAM" id="Coils"/>
    </source>
</evidence>
<sequence length="524" mass="58320">MKNKRKFNKALSLSLIFMLFCGFLPSFVGADSVQAKENNGNGGGFIIETEKVEGTINLLQALEGKVEIGEGKIYGLMITKVLNREKGQEPLVIKIKSPGPIPVKNLKAKTVGGTLPNIGGLCVPNKVGWLCLSNVSMTVTEQTVDEISLPNATVETCLMSECGRVAKDNSMSKKEMERMLKKIEKEEASLSETEDGITEDEKQLNQLNQLLAQATETHKKIEKDNRAVKLQEAIRSVSKLLTEPKSSELDQITNLTKIIADEYESMNDALVAFLDELNQIFELQQSLEKSISAKKKTIEDVDNKEQKMNKKQQAEIYSSLLKGEEITKDQDHKNIKEDLKKKLGKFTDEMKSIKEEADDLREKEQTIIDKMKTLKESMKDLKTKVNTLDKENANYSAGFVETLTDYLKEIQVEENVKESAEKNSNEQAEGKAEESKTGKGETEKESDEAQKAPDKDKGNNKAEENTSSNSEESKNDSQKGTESEANHDDSTEKDKGTEGDTEQKSTNDGDLIMDTLDGLIDILP</sequence>
<accession>A0A220U3E6</accession>
<keyword evidence="1" id="KW-0175">Coiled coil</keyword>
<feature type="chain" id="PRO_5012103710" description="DUF5667 domain-containing protein" evidence="3">
    <location>
        <begin position="31"/>
        <end position="524"/>
    </location>
</feature>
<name>A0A220U3E6_9BACI</name>
<gene>
    <name evidence="4" type="ORF">CFK37_11250</name>
</gene>
<dbReference type="RefSeq" id="WP_089061937.1">
    <property type="nucleotide sequence ID" value="NZ_CP022315.1"/>
</dbReference>
<proteinExistence type="predicted"/>
<evidence type="ECO:0000313" key="4">
    <source>
        <dbReference type="EMBL" id="ASK62678.1"/>
    </source>
</evidence>
<dbReference type="KEGG" id="vil:CFK37_11250"/>
<dbReference type="OrthoDB" id="2958803at2"/>
<dbReference type="AlphaFoldDB" id="A0A220U3E6"/>
<keyword evidence="3" id="KW-0732">Signal</keyword>
<evidence type="ECO:0008006" key="6">
    <source>
        <dbReference type="Google" id="ProtNLM"/>
    </source>
</evidence>
<feature type="compositionally biased region" description="Basic and acidic residues" evidence="2">
    <location>
        <begin position="471"/>
        <end position="507"/>
    </location>
</feature>
<evidence type="ECO:0000313" key="5">
    <source>
        <dbReference type="Proteomes" id="UP000198312"/>
    </source>
</evidence>
<protein>
    <recommendedName>
        <fullName evidence="6">DUF5667 domain-containing protein</fullName>
    </recommendedName>
</protein>
<dbReference type="EMBL" id="CP022315">
    <property type="protein sequence ID" value="ASK62678.1"/>
    <property type="molecule type" value="Genomic_DNA"/>
</dbReference>
<evidence type="ECO:0000256" key="2">
    <source>
        <dbReference type="SAM" id="MobiDB-lite"/>
    </source>
</evidence>
<keyword evidence="5" id="KW-1185">Reference proteome</keyword>
<dbReference type="Proteomes" id="UP000198312">
    <property type="component" value="Chromosome"/>
</dbReference>
<reference evidence="4 5" key="1">
    <citation type="submission" date="2017-07" db="EMBL/GenBank/DDBJ databases">
        <title>Virgibacillus sp. LM2416.</title>
        <authorList>
            <person name="Tak E.J."/>
            <person name="Bae J.-W."/>
        </authorList>
    </citation>
    <scope>NUCLEOTIDE SEQUENCE [LARGE SCALE GENOMIC DNA]</scope>
    <source>
        <strain evidence="4 5">LM2416</strain>
    </source>
</reference>
<feature type="coiled-coil region" evidence="1">
    <location>
        <begin position="166"/>
        <end position="231"/>
    </location>
</feature>
<evidence type="ECO:0000256" key="3">
    <source>
        <dbReference type="SAM" id="SignalP"/>
    </source>
</evidence>
<feature type="compositionally biased region" description="Basic and acidic residues" evidence="2">
    <location>
        <begin position="416"/>
        <end position="464"/>
    </location>
</feature>
<feature type="signal peptide" evidence="3">
    <location>
        <begin position="1"/>
        <end position="30"/>
    </location>
</feature>
<feature type="region of interest" description="Disordered" evidence="2">
    <location>
        <begin position="416"/>
        <end position="524"/>
    </location>
</feature>